<evidence type="ECO:0000313" key="2">
    <source>
        <dbReference type="Proteomes" id="UP001476247"/>
    </source>
</evidence>
<accession>A0ABP9Y3U8</accession>
<dbReference type="Gene3D" id="3.40.30.10">
    <property type="entry name" value="Glutaredoxin"/>
    <property type="match status" value="1"/>
</dbReference>
<dbReference type="PANTHER" id="PTHR33875:SF2">
    <property type="entry name" value="ACR183CP"/>
    <property type="match status" value="1"/>
</dbReference>
<reference evidence="1 2" key="1">
    <citation type="submission" date="2024-04" db="EMBL/GenBank/DDBJ databases">
        <title>genome sequences of Mucor flavus KT1a and Helicostylum pulchrum KT1b strains isolation_sourced from the surface of a dry-aged beef.</title>
        <authorList>
            <person name="Toyotome T."/>
            <person name="Hosono M."/>
            <person name="Torimaru M."/>
            <person name="Fukuda K."/>
            <person name="Mikami N."/>
        </authorList>
    </citation>
    <scope>NUCLEOTIDE SEQUENCE [LARGE SCALE GENOMIC DNA]</scope>
    <source>
        <strain evidence="1 2">KT1b</strain>
    </source>
</reference>
<protein>
    <recommendedName>
        <fullName evidence="3">Thioredoxin-like fold domain-containing protein</fullName>
    </recommendedName>
</protein>
<evidence type="ECO:0000313" key="1">
    <source>
        <dbReference type="EMBL" id="GAA5801679.1"/>
    </source>
</evidence>
<sequence>MRKMTRREVAEQLAKLAQNVDVSSERVLELLANGTGEAKNAGNQVTNDLKLCIRLGRQNGIHVSPTVLLNGIKDDSISSGWELDQWKEYLKSKL</sequence>
<evidence type="ECO:0008006" key="3">
    <source>
        <dbReference type="Google" id="ProtNLM"/>
    </source>
</evidence>
<dbReference type="EMBL" id="BAABUJ010000019">
    <property type="protein sequence ID" value="GAA5801679.1"/>
    <property type="molecule type" value="Genomic_DNA"/>
</dbReference>
<dbReference type="PANTHER" id="PTHR33875">
    <property type="entry name" value="OS09G0542200 PROTEIN"/>
    <property type="match status" value="1"/>
</dbReference>
<organism evidence="1 2">
    <name type="scientific">Helicostylum pulchrum</name>
    <dbReference type="NCBI Taxonomy" id="562976"/>
    <lineage>
        <taxon>Eukaryota</taxon>
        <taxon>Fungi</taxon>
        <taxon>Fungi incertae sedis</taxon>
        <taxon>Mucoromycota</taxon>
        <taxon>Mucoromycotina</taxon>
        <taxon>Mucoromycetes</taxon>
        <taxon>Mucorales</taxon>
        <taxon>Mucorineae</taxon>
        <taxon>Mucoraceae</taxon>
        <taxon>Helicostylum</taxon>
    </lineage>
</organism>
<comment type="caution">
    <text evidence="1">The sequence shown here is derived from an EMBL/GenBank/DDBJ whole genome shotgun (WGS) entry which is preliminary data.</text>
</comment>
<keyword evidence="2" id="KW-1185">Reference proteome</keyword>
<name>A0ABP9Y3U8_9FUNG</name>
<dbReference type="Proteomes" id="UP001476247">
    <property type="component" value="Unassembled WGS sequence"/>
</dbReference>
<proteinExistence type="predicted"/>
<gene>
    <name evidence="1" type="ORF">HPULCUR_007129</name>
</gene>